<feature type="domain" description="CN hydrolase" evidence="2">
    <location>
        <begin position="1"/>
        <end position="254"/>
    </location>
</feature>
<accession>A0A917MUK5</accession>
<proteinExistence type="inferred from homology"/>
<reference evidence="3 4" key="1">
    <citation type="journal article" date="2014" name="Int. J. Syst. Evol. Microbiol.">
        <title>Complete genome sequence of Corynebacterium casei LMG S-19264T (=DSM 44701T), isolated from a smear-ripened cheese.</title>
        <authorList>
            <consortium name="US DOE Joint Genome Institute (JGI-PGF)"/>
            <person name="Walter F."/>
            <person name="Albersmeier A."/>
            <person name="Kalinowski J."/>
            <person name="Ruckert C."/>
        </authorList>
    </citation>
    <scope>NUCLEOTIDE SEQUENCE [LARGE SCALE GENOMIC DNA]</scope>
    <source>
        <strain evidence="3 4">CCM 8669</strain>
    </source>
</reference>
<dbReference type="AlphaFoldDB" id="A0A917MUK5"/>
<evidence type="ECO:0000313" key="3">
    <source>
        <dbReference type="EMBL" id="GGH65022.1"/>
    </source>
</evidence>
<evidence type="ECO:0000313" key="4">
    <source>
        <dbReference type="Proteomes" id="UP000600171"/>
    </source>
</evidence>
<organism evidence="3 4">
    <name type="scientific">Rothia aerolata</name>
    <dbReference type="NCBI Taxonomy" id="1812262"/>
    <lineage>
        <taxon>Bacteria</taxon>
        <taxon>Bacillati</taxon>
        <taxon>Actinomycetota</taxon>
        <taxon>Actinomycetes</taxon>
        <taxon>Micrococcales</taxon>
        <taxon>Micrococcaceae</taxon>
        <taxon>Rothia</taxon>
    </lineage>
</organism>
<keyword evidence="4" id="KW-1185">Reference proteome</keyword>
<dbReference type="Pfam" id="PF00795">
    <property type="entry name" value="CN_hydrolase"/>
    <property type="match status" value="1"/>
</dbReference>
<comment type="caution">
    <text evidence="3">The sequence shown here is derived from an EMBL/GenBank/DDBJ whole genome shotgun (WGS) entry which is preliminary data.</text>
</comment>
<dbReference type="PROSITE" id="PS50263">
    <property type="entry name" value="CN_HYDROLASE"/>
    <property type="match status" value="1"/>
</dbReference>
<sequence>MRVALGQISSTKDLETNLKQVSSAAERAAQAGAVVIIFPEAAMLAFGGRLHDDAAAGKRRWEEGLARVAAQHEITVVAGGFTPEENTDPQAPRVTNELRVVTPEGQQTVYTKIHLYDAFGFQESEGVAEGSEPVTVEIAGVTFGLTTCYDVRFPKLYAELSRAGAQVMVVAASWAGGEGKLAQWQLLTSARALDSNSFVIAVDQADPRASEFQSPDTDITGPYGVGFSRVVSPFGVTVAELGMEPAVEVVDLDLSLVEKAKESLPILKNAKLGY</sequence>
<evidence type="ECO:0000259" key="2">
    <source>
        <dbReference type="PROSITE" id="PS50263"/>
    </source>
</evidence>
<dbReference type="Gene3D" id="3.60.110.10">
    <property type="entry name" value="Carbon-nitrogen hydrolase"/>
    <property type="match status" value="1"/>
</dbReference>
<gene>
    <name evidence="3" type="ORF">GCM10007359_17850</name>
</gene>
<dbReference type="InterPro" id="IPR036526">
    <property type="entry name" value="C-N_Hydrolase_sf"/>
</dbReference>
<name>A0A917MUK5_9MICC</name>
<dbReference type="PANTHER" id="PTHR23088:SF27">
    <property type="entry name" value="DEAMINATED GLUTATHIONE AMIDASE"/>
    <property type="match status" value="1"/>
</dbReference>
<comment type="similarity">
    <text evidence="1">Belongs to the carbon-nitrogen hydrolase superfamily. NIT1/NIT2 family.</text>
</comment>
<dbReference type="RefSeq" id="WP_188360025.1">
    <property type="nucleotide sequence ID" value="NZ_BMDC01000003.1"/>
</dbReference>
<dbReference type="EMBL" id="BMDC01000003">
    <property type="protein sequence ID" value="GGH65022.1"/>
    <property type="molecule type" value="Genomic_DNA"/>
</dbReference>
<dbReference type="PROSITE" id="PS01227">
    <property type="entry name" value="UPF0012"/>
    <property type="match status" value="1"/>
</dbReference>
<dbReference type="GO" id="GO:0016787">
    <property type="term" value="F:hydrolase activity"/>
    <property type="evidence" value="ECO:0007669"/>
    <property type="project" value="UniProtKB-KW"/>
</dbReference>
<dbReference type="InterPro" id="IPR001110">
    <property type="entry name" value="UPF0012_CS"/>
</dbReference>
<dbReference type="Proteomes" id="UP000600171">
    <property type="component" value="Unassembled WGS sequence"/>
</dbReference>
<dbReference type="PANTHER" id="PTHR23088">
    <property type="entry name" value="NITRILASE-RELATED"/>
    <property type="match status" value="1"/>
</dbReference>
<keyword evidence="3" id="KW-0378">Hydrolase</keyword>
<protein>
    <submittedName>
        <fullName evidence="3">Hydrolase</fullName>
    </submittedName>
</protein>
<evidence type="ECO:0000256" key="1">
    <source>
        <dbReference type="ARBA" id="ARBA00010613"/>
    </source>
</evidence>
<dbReference type="InterPro" id="IPR003010">
    <property type="entry name" value="C-N_Hydrolase"/>
</dbReference>
<dbReference type="SUPFAM" id="SSF56317">
    <property type="entry name" value="Carbon-nitrogen hydrolase"/>
    <property type="match status" value="1"/>
</dbReference>